<sequence>MRVKSELPILKSQPIRISSSSWKVDYNTFVELDPKTLNEKWINFTEDLLQMSYIRDNIIWDIGWYPEANPLGEYGLELIKNLDWSNPIESYSTKDKVALLAKLEYLLWVVGQGYYN</sequence>
<reference evidence="1 2" key="1">
    <citation type="submission" date="2016-08" db="EMBL/GenBank/DDBJ databases">
        <title>Genome sequencing of Paenibacillus sp. TI45-13ar, isolated from Korean traditional nuruk.</title>
        <authorList>
            <person name="Kim S.-J."/>
        </authorList>
    </citation>
    <scope>NUCLEOTIDE SEQUENCE [LARGE SCALE GENOMIC DNA]</scope>
    <source>
        <strain evidence="1 2">TI45-13ar</strain>
    </source>
</reference>
<comment type="caution">
    <text evidence="1">The sequence shown here is derived from an EMBL/GenBank/DDBJ whole genome shotgun (WGS) entry which is preliminary data.</text>
</comment>
<name>A0A1E3KWS8_9BACL</name>
<evidence type="ECO:0000313" key="1">
    <source>
        <dbReference type="EMBL" id="ODP25936.1"/>
    </source>
</evidence>
<dbReference type="EMBL" id="MDER01000108">
    <property type="protein sequence ID" value="ODP25936.1"/>
    <property type="molecule type" value="Genomic_DNA"/>
</dbReference>
<dbReference type="Proteomes" id="UP000094578">
    <property type="component" value="Unassembled WGS sequence"/>
</dbReference>
<keyword evidence="2" id="KW-1185">Reference proteome</keyword>
<dbReference type="STRING" id="1886670.PTI45_04726"/>
<gene>
    <name evidence="1" type="ORF">PTI45_04726</name>
</gene>
<protein>
    <submittedName>
        <fullName evidence="1">Uncharacterized protein</fullName>
    </submittedName>
</protein>
<organism evidence="1 2">
    <name type="scientific">Paenibacillus nuruki</name>
    <dbReference type="NCBI Taxonomy" id="1886670"/>
    <lineage>
        <taxon>Bacteria</taxon>
        <taxon>Bacillati</taxon>
        <taxon>Bacillota</taxon>
        <taxon>Bacilli</taxon>
        <taxon>Bacillales</taxon>
        <taxon>Paenibacillaceae</taxon>
        <taxon>Paenibacillus</taxon>
    </lineage>
</organism>
<proteinExistence type="predicted"/>
<dbReference type="AlphaFoldDB" id="A0A1E3KWS8"/>
<accession>A0A1E3KWS8</accession>
<evidence type="ECO:0000313" key="2">
    <source>
        <dbReference type="Proteomes" id="UP000094578"/>
    </source>
</evidence>
<dbReference type="RefSeq" id="WP_069330024.1">
    <property type="nucleotide sequence ID" value="NZ_MDER01000108.1"/>
</dbReference>